<dbReference type="InParanoid" id="A0A165IUU3"/>
<dbReference type="OrthoDB" id="5341627at2759"/>
<protein>
    <submittedName>
        <fullName evidence="3">Uncharacterized protein</fullName>
    </submittedName>
</protein>
<evidence type="ECO:0000313" key="4">
    <source>
        <dbReference type="Proteomes" id="UP000076632"/>
    </source>
</evidence>
<accession>A0A165IUU3</accession>
<organism evidence="3 4">
    <name type="scientific">Xylona heveae (strain CBS 132557 / TC161)</name>
    <dbReference type="NCBI Taxonomy" id="1328760"/>
    <lineage>
        <taxon>Eukaryota</taxon>
        <taxon>Fungi</taxon>
        <taxon>Dikarya</taxon>
        <taxon>Ascomycota</taxon>
        <taxon>Pezizomycotina</taxon>
        <taxon>Xylonomycetes</taxon>
        <taxon>Xylonales</taxon>
        <taxon>Xylonaceae</taxon>
        <taxon>Xylona</taxon>
    </lineage>
</organism>
<dbReference type="Proteomes" id="UP000076632">
    <property type="component" value="Unassembled WGS sequence"/>
</dbReference>
<evidence type="ECO:0000256" key="1">
    <source>
        <dbReference type="SAM" id="MobiDB-lite"/>
    </source>
</evidence>
<feature type="signal peptide" evidence="2">
    <location>
        <begin position="1"/>
        <end position="26"/>
    </location>
</feature>
<gene>
    <name evidence="3" type="ORF">L228DRAFT_265890</name>
</gene>
<evidence type="ECO:0000256" key="2">
    <source>
        <dbReference type="SAM" id="SignalP"/>
    </source>
</evidence>
<dbReference type="EMBL" id="KV407455">
    <property type="protein sequence ID" value="KZF25421.1"/>
    <property type="molecule type" value="Genomic_DNA"/>
</dbReference>
<dbReference type="RefSeq" id="XP_018190976.1">
    <property type="nucleotide sequence ID" value="XM_018334780.1"/>
</dbReference>
<dbReference type="GeneID" id="28899917"/>
<feature type="region of interest" description="Disordered" evidence="1">
    <location>
        <begin position="174"/>
        <end position="208"/>
    </location>
</feature>
<keyword evidence="2" id="KW-0732">Signal</keyword>
<feature type="chain" id="PRO_5007859601" evidence="2">
    <location>
        <begin position="27"/>
        <end position="300"/>
    </location>
</feature>
<reference evidence="3 4" key="1">
    <citation type="journal article" date="2016" name="Fungal Biol.">
        <title>The genome of Xylona heveae provides a window into fungal endophytism.</title>
        <authorList>
            <person name="Gazis R."/>
            <person name="Kuo A."/>
            <person name="Riley R."/>
            <person name="LaButti K."/>
            <person name="Lipzen A."/>
            <person name="Lin J."/>
            <person name="Amirebrahimi M."/>
            <person name="Hesse C.N."/>
            <person name="Spatafora J.W."/>
            <person name="Henrissat B."/>
            <person name="Hainaut M."/>
            <person name="Grigoriev I.V."/>
            <person name="Hibbett D.S."/>
        </authorList>
    </citation>
    <scope>NUCLEOTIDE SEQUENCE [LARGE SCALE GENOMIC DNA]</scope>
    <source>
        <strain evidence="3 4">TC161</strain>
    </source>
</reference>
<keyword evidence="4" id="KW-1185">Reference proteome</keyword>
<evidence type="ECO:0000313" key="3">
    <source>
        <dbReference type="EMBL" id="KZF25421.1"/>
    </source>
</evidence>
<name>A0A165IUU3_XYLHT</name>
<dbReference type="AlphaFoldDB" id="A0A165IUU3"/>
<sequence>MLSHKIHIGSGLVALLCLSIAHIAIAAPTTTSLDIRAAGTVAEHFDQGELVKRVNIGLLSIILNSFEKVAETACAADIEPTTKAAICAVAVGGLVMSLVYGAYKAFNTNAMLAARQEMDLRLASNMIHTIPRIEGKSATSVMKENYAGIPLLVGYNDCFDPGCFQVHYQPHTTKGGASMHHLSVSPRNSTLSRRQDNQEASDDDGLYGDYLYHDEDKGAEGVINDDDSKSYVVDTIEKDMDNDEWTNTGVHCFNVLDTDSGTPASSGYLVLNNGNPYQDPDQEDSWIDNCQSRSEKVKLL</sequence>
<proteinExistence type="predicted"/>